<gene>
    <name evidence="1" type="ORF">CYMTET_14541</name>
</gene>
<dbReference type="EMBL" id="LGRX02006100">
    <property type="protein sequence ID" value="KAK3277455.1"/>
    <property type="molecule type" value="Genomic_DNA"/>
</dbReference>
<dbReference type="Proteomes" id="UP001190700">
    <property type="component" value="Unassembled WGS sequence"/>
</dbReference>
<name>A0AAE0GGE5_9CHLO</name>
<proteinExistence type="predicted"/>
<sequence>MSSSRSTASCSWSACVTGSSFRQNLCLLAVCFLSSVITTEAGSLAAALGHATVKRQPYTETEHWLGEDPFAVQDPRRIHPIWHPDHNHPRYKPESLRPKRFDIKAPPASKYVAEKKAPNVEESPGRAGTLLNGERAKIRSHKKKDQKKRQANVQAMADFMGKAYMYHAESFGAKEKFRGRRLLRERFA</sequence>
<organism evidence="1 2">
    <name type="scientific">Cymbomonas tetramitiformis</name>
    <dbReference type="NCBI Taxonomy" id="36881"/>
    <lineage>
        <taxon>Eukaryota</taxon>
        <taxon>Viridiplantae</taxon>
        <taxon>Chlorophyta</taxon>
        <taxon>Pyramimonadophyceae</taxon>
        <taxon>Pyramimonadales</taxon>
        <taxon>Pyramimonadaceae</taxon>
        <taxon>Cymbomonas</taxon>
    </lineage>
</organism>
<evidence type="ECO:0000313" key="2">
    <source>
        <dbReference type="Proteomes" id="UP001190700"/>
    </source>
</evidence>
<comment type="caution">
    <text evidence="1">The sequence shown here is derived from an EMBL/GenBank/DDBJ whole genome shotgun (WGS) entry which is preliminary data.</text>
</comment>
<protein>
    <submittedName>
        <fullName evidence="1">Uncharacterized protein</fullName>
    </submittedName>
</protein>
<accession>A0AAE0GGE5</accession>
<evidence type="ECO:0000313" key="1">
    <source>
        <dbReference type="EMBL" id="KAK3277455.1"/>
    </source>
</evidence>
<reference evidence="1 2" key="1">
    <citation type="journal article" date="2015" name="Genome Biol. Evol.">
        <title>Comparative Genomics of a Bacterivorous Green Alga Reveals Evolutionary Causalities and Consequences of Phago-Mixotrophic Mode of Nutrition.</title>
        <authorList>
            <person name="Burns J.A."/>
            <person name="Paasch A."/>
            <person name="Narechania A."/>
            <person name="Kim E."/>
        </authorList>
    </citation>
    <scope>NUCLEOTIDE SEQUENCE [LARGE SCALE GENOMIC DNA]</scope>
    <source>
        <strain evidence="1 2">PLY_AMNH</strain>
    </source>
</reference>
<keyword evidence="2" id="KW-1185">Reference proteome</keyword>
<dbReference type="AlphaFoldDB" id="A0AAE0GGE5"/>